<accession>A0ABD5PEE4</accession>
<sequence>MAVDMRAEKVDDPTEYIREARESAQFEAILDETESYVESREETNNSAICLYDRETNESAHRVDFLYDVVGRDGSEDLSLNVQVFFPEKGMQETVGYLRDRNLLLTEFYTNHELMPDCVVDEWDGDVVLEARDYELENILE</sequence>
<organism evidence="1 2">
    <name type="scientific">Halobium salinum</name>
    <dbReference type="NCBI Taxonomy" id="1364940"/>
    <lineage>
        <taxon>Archaea</taxon>
        <taxon>Methanobacteriati</taxon>
        <taxon>Methanobacteriota</taxon>
        <taxon>Stenosarchaea group</taxon>
        <taxon>Halobacteria</taxon>
        <taxon>Halobacteriales</taxon>
        <taxon>Haloferacaceae</taxon>
        <taxon>Halobium</taxon>
    </lineage>
</organism>
<evidence type="ECO:0000313" key="1">
    <source>
        <dbReference type="EMBL" id="MFC4359295.1"/>
    </source>
</evidence>
<comment type="caution">
    <text evidence="1">The sequence shown here is derived from an EMBL/GenBank/DDBJ whole genome shotgun (WGS) entry which is preliminary data.</text>
</comment>
<dbReference type="Proteomes" id="UP001595921">
    <property type="component" value="Unassembled WGS sequence"/>
</dbReference>
<gene>
    <name evidence="1" type="ORF">ACFO0N_15215</name>
</gene>
<name>A0ABD5PEE4_9EURY</name>
<dbReference type="RefSeq" id="WP_267622807.1">
    <property type="nucleotide sequence ID" value="NZ_JAODIW010000006.1"/>
</dbReference>
<proteinExistence type="predicted"/>
<protein>
    <submittedName>
        <fullName evidence="1">Uncharacterized protein</fullName>
    </submittedName>
</protein>
<keyword evidence="2" id="KW-1185">Reference proteome</keyword>
<evidence type="ECO:0000313" key="2">
    <source>
        <dbReference type="Proteomes" id="UP001595921"/>
    </source>
</evidence>
<dbReference type="AlphaFoldDB" id="A0ABD5PEE4"/>
<reference evidence="1 2" key="1">
    <citation type="journal article" date="2019" name="Int. J. Syst. Evol. Microbiol.">
        <title>The Global Catalogue of Microorganisms (GCM) 10K type strain sequencing project: providing services to taxonomists for standard genome sequencing and annotation.</title>
        <authorList>
            <consortium name="The Broad Institute Genomics Platform"/>
            <consortium name="The Broad Institute Genome Sequencing Center for Infectious Disease"/>
            <person name="Wu L."/>
            <person name="Ma J."/>
        </authorList>
    </citation>
    <scope>NUCLEOTIDE SEQUENCE [LARGE SCALE GENOMIC DNA]</scope>
    <source>
        <strain evidence="1 2">CGMCC 1.12553</strain>
    </source>
</reference>
<dbReference type="EMBL" id="JBHSDS010000008">
    <property type="protein sequence ID" value="MFC4359295.1"/>
    <property type="molecule type" value="Genomic_DNA"/>
</dbReference>